<name>A8PDR4_COPC7</name>
<keyword evidence="4" id="KW-1185">Reference proteome</keyword>
<dbReference type="EMBL" id="AACS02000007">
    <property type="protein sequence ID" value="EAU81146.1"/>
    <property type="molecule type" value="Genomic_DNA"/>
</dbReference>
<comment type="caution">
    <text evidence="3">The sequence shown here is derived from an EMBL/GenBank/DDBJ whole genome shotgun (WGS) entry which is preliminary data.</text>
</comment>
<dbReference type="AlphaFoldDB" id="A8PDR4"/>
<dbReference type="KEGG" id="cci:CC1G_10433"/>
<dbReference type="OMA" id="MWIEEME"/>
<dbReference type="VEuPathDB" id="FungiDB:CC1G_10433"/>
<dbReference type="RefSeq" id="XP_001840647.1">
    <property type="nucleotide sequence ID" value="XM_001840595.1"/>
</dbReference>
<sequence>MASQFPSGSRPGPHHGPQFEQFLLRKHGGDQLLDQGKIEEARQFFWPAIRVMLGPDLHVPTLKKPEGTMVCPKYKAMEDGIDMVQLSGCYTALIRCALKDKDIETALMWIEEMEAMWYNHFLTSPKPMFEYMFFNVDVPEVTYQRVMAWTLLSDALLSELGNTSAAYWFRWKASTHFEDLPWTHQVPYIKDMNNLEKMLPLTVLRHPDARVYAKYGLKNKRLQIEGSWRRIRHRPPPNKNKMKRSGFSSFIWKSHLYIAGGREDVNGPYFRDFWCLDLNNPSKGWRQLPEYPLPFAITNLFLGWSFLLDPHAKRAYLFNGLIDVDYFDLTTEKWGRISCSYNPTKADIAAGVNLGWPYPGRQTSDYTAQIVFRNDVAVKILVFGGTHEFTNMGCNIFMELDLLTKKWRRLSGTVVPSKDGDHSCPDPRKYGGSWVDRDQRKFYLLYGNFDRHLFDSEKEHHRSEKAHTCTDYWSWDIEKEKWSRERIRGNFPCPRTEFGVTYNPHLNKVFIFGGYSAAFITSIPEKGRQFNYAYFADTFMLDIDESDPEVFDVPLVPQNASPPTARSIKHAKWRQVVTPGFPNYRCHGQLLTDLDTGKMYMIGGFTNDDWMSTERLQFKSTSFNDLWQLKVNLSGGDFEDVNIEEEWKTATAGPWRRCFACGSAGLWKKCGGSCRGTAFFCDNDCLKEGWKMHRAMHNCKKVK</sequence>
<evidence type="ECO:0000313" key="4">
    <source>
        <dbReference type="Proteomes" id="UP000001861"/>
    </source>
</evidence>
<keyword evidence="1" id="KW-0880">Kelch repeat</keyword>
<dbReference type="InParanoid" id="A8PDR4"/>
<dbReference type="GeneID" id="6017297"/>
<gene>
    <name evidence="3" type="ORF">CC1G_10433</name>
</gene>
<evidence type="ECO:0000256" key="1">
    <source>
        <dbReference type="ARBA" id="ARBA00022441"/>
    </source>
</evidence>
<proteinExistence type="predicted"/>
<reference evidence="3 4" key="1">
    <citation type="journal article" date="2010" name="Proc. Natl. Acad. Sci. U.S.A.">
        <title>Insights into evolution of multicellular fungi from the assembled chromosomes of the mushroom Coprinopsis cinerea (Coprinus cinereus).</title>
        <authorList>
            <person name="Stajich J.E."/>
            <person name="Wilke S.K."/>
            <person name="Ahren D."/>
            <person name="Au C.H."/>
            <person name="Birren B.W."/>
            <person name="Borodovsky M."/>
            <person name="Burns C."/>
            <person name="Canback B."/>
            <person name="Casselton L.A."/>
            <person name="Cheng C.K."/>
            <person name="Deng J."/>
            <person name="Dietrich F.S."/>
            <person name="Fargo D.C."/>
            <person name="Farman M.L."/>
            <person name="Gathman A.C."/>
            <person name="Goldberg J."/>
            <person name="Guigo R."/>
            <person name="Hoegger P.J."/>
            <person name="Hooker J.B."/>
            <person name="Huggins A."/>
            <person name="James T.Y."/>
            <person name="Kamada T."/>
            <person name="Kilaru S."/>
            <person name="Kodira C."/>
            <person name="Kues U."/>
            <person name="Kupfer D."/>
            <person name="Kwan H.S."/>
            <person name="Lomsadze A."/>
            <person name="Li W."/>
            <person name="Lilly W.W."/>
            <person name="Ma L.J."/>
            <person name="Mackey A.J."/>
            <person name="Manning G."/>
            <person name="Martin F."/>
            <person name="Muraguchi H."/>
            <person name="Natvig D.O."/>
            <person name="Palmerini H."/>
            <person name="Ramesh M.A."/>
            <person name="Rehmeyer C.J."/>
            <person name="Roe B.A."/>
            <person name="Shenoy N."/>
            <person name="Stanke M."/>
            <person name="Ter-Hovhannisyan V."/>
            <person name="Tunlid A."/>
            <person name="Velagapudi R."/>
            <person name="Vision T.J."/>
            <person name="Zeng Q."/>
            <person name="Zolan M.E."/>
            <person name="Pukkila P.J."/>
        </authorList>
    </citation>
    <scope>NUCLEOTIDE SEQUENCE [LARGE SCALE GENOMIC DNA]</scope>
    <source>
        <strain evidence="4">Okayama-7 / 130 / ATCC MYA-4618 / FGSC 9003</strain>
    </source>
</reference>
<dbReference type="OrthoDB" id="432528at2759"/>
<evidence type="ECO:0000256" key="2">
    <source>
        <dbReference type="ARBA" id="ARBA00022737"/>
    </source>
</evidence>
<dbReference type="SUPFAM" id="SSF117281">
    <property type="entry name" value="Kelch motif"/>
    <property type="match status" value="1"/>
</dbReference>
<evidence type="ECO:0000313" key="3">
    <source>
        <dbReference type="EMBL" id="EAU81146.1"/>
    </source>
</evidence>
<dbReference type="Gene3D" id="2.120.10.80">
    <property type="entry name" value="Kelch-type beta propeller"/>
    <property type="match status" value="2"/>
</dbReference>
<dbReference type="InterPro" id="IPR015915">
    <property type="entry name" value="Kelch-typ_b-propeller"/>
</dbReference>
<dbReference type="PANTHER" id="PTHR46093:SF18">
    <property type="entry name" value="FIBRONECTIN TYPE-III DOMAIN-CONTAINING PROTEIN"/>
    <property type="match status" value="1"/>
</dbReference>
<dbReference type="PANTHER" id="PTHR46093">
    <property type="entry name" value="ACYL-COA-BINDING DOMAIN-CONTAINING PROTEIN 5"/>
    <property type="match status" value="1"/>
</dbReference>
<organism evidence="3 4">
    <name type="scientific">Coprinopsis cinerea (strain Okayama-7 / 130 / ATCC MYA-4618 / FGSC 9003)</name>
    <name type="common">Inky cap fungus</name>
    <name type="synonym">Hormographiella aspergillata</name>
    <dbReference type="NCBI Taxonomy" id="240176"/>
    <lineage>
        <taxon>Eukaryota</taxon>
        <taxon>Fungi</taxon>
        <taxon>Dikarya</taxon>
        <taxon>Basidiomycota</taxon>
        <taxon>Agaricomycotina</taxon>
        <taxon>Agaricomycetes</taxon>
        <taxon>Agaricomycetidae</taxon>
        <taxon>Agaricales</taxon>
        <taxon>Agaricineae</taxon>
        <taxon>Psathyrellaceae</taxon>
        <taxon>Coprinopsis</taxon>
    </lineage>
</organism>
<accession>A8PDR4</accession>
<dbReference type="eggNOG" id="ENOG502SKNA">
    <property type="taxonomic scope" value="Eukaryota"/>
</dbReference>
<dbReference type="Proteomes" id="UP000001861">
    <property type="component" value="Unassembled WGS sequence"/>
</dbReference>
<keyword evidence="2" id="KW-0677">Repeat</keyword>
<protein>
    <submittedName>
        <fullName evidence="3">Uncharacterized protein</fullName>
    </submittedName>
</protein>